<accession>A0A930L8S0</accession>
<evidence type="ECO:0000313" key="3">
    <source>
        <dbReference type="Proteomes" id="UP000713964"/>
    </source>
</evidence>
<dbReference type="EMBL" id="JABZXL010000002">
    <property type="protein sequence ID" value="MBF1658462.1"/>
    <property type="molecule type" value="Genomic_DNA"/>
</dbReference>
<name>A0A930L8S0_9MICC</name>
<feature type="compositionally biased region" description="Polar residues" evidence="1">
    <location>
        <begin position="278"/>
        <end position="302"/>
    </location>
</feature>
<feature type="region of interest" description="Disordered" evidence="1">
    <location>
        <begin position="273"/>
        <end position="307"/>
    </location>
</feature>
<comment type="caution">
    <text evidence="2">The sequence shown here is derived from an EMBL/GenBank/DDBJ whole genome shotgun (WGS) entry which is preliminary data.</text>
</comment>
<dbReference type="Proteomes" id="UP000713964">
    <property type="component" value="Unassembled WGS sequence"/>
</dbReference>
<organism evidence="2 3">
    <name type="scientific">Rothia mucilaginosa</name>
    <dbReference type="NCBI Taxonomy" id="43675"/>
    <lineage>
        <taxon>Bacteria</taxon>
        <taxon>Bacillati</taxon>
        <taxon>Actinomycetota</taxon>
        <taxon>Actinomycetes</taxon>
        <taxon>Micrococcales</taxon>
        <taxon>Micrococcaceae</taxon>
        <taxon>Rothia</taxon>
    </lineage>
</organism>
<dbReference type="AlphaFoldDB" id="A0A930L8S0"/>
<evidence type="ECO:0000313" key="2">
    <source>
        <dbReference type="EMBL" id="MBF1658462.1"/>
    </source>
</evidence>
<reference evidence="2" key="1">
    <citation type="submission" date="2020-04" db="EMBL/GenBank/DDBJ databases">
        <title>Deep metagenomics examines the oral microbiome during advanced dental caries in children, revealing novel taxa and co-occurrences with host molecules.</title>
        <authorList>
            <person name="Baker J.L."/>
            <person name="Morton J.T."/>
            <person name="Dinis M."/>
            <person name="Alvarez R."/>
            <person name="Tran N.C."/>
            <person name="Knight R."/>
            <person name="Edlund A."/>
        </authorList>
    </citation>
    <scope>NUCLEOTIDE SEQUENCE</scope>
    <source>
        <strain evidence="2">JCVI_29_bin.11</strain>
    </source>
</reference>
<sequence>MPNTVPESVHPAAPAWSAEYLQEFLWRIVPGRSMRSMDDEAIAEFFREHPEHWEKIWALFTVEGAMPSNGFAIWFIYDARLTICGHDFLVYLAERFPQYRARIEQECVQALLRDYAPQNARVFSRAFEALTAVPKGLRGAERKQALVGQAQSYARHGALIPALLASPVATTAAVGAQMLQSVLQVCALSGGSTSAGQVPLTAGELQTLVAEALPAAAQLLFRREKKLMTAGLKVLELSVRAVPERAGEVSAYAQDAVEVLPLELRDRAQKLCPDTVPAQPSSIHSGSAQLASTQSASDQPPRSVQIPDVPALGFSASEVNAALNAAPQAGRASEATRDAIRNDRDCEELLFALYHLNEREQSVRRIPALLSYLHRAHQEGRVIEFSPAFQKHLRRYLSRTWHDVCDQLRYLAYRLLIQHVHAADPDPQAALTEHTGRFQGADFHFKGYPRKGSEYWAYRSPTALFHEQLRVAFGDQPYSSEGAAGQGFAPLLAEPLPAVERSFERTVIRFKSYREAFPKVLHGEYEVNDSTYELWQVPGEELATERSTFTAAAYTVAGACVEYPGRSLEHAEVPSVALVCGWYAWAMRHNPDLLAAQYKPLLSVYQFSRLHGFEEVMQTLGAAERALGVPSYNFLAWASVVYAPERRALTAETIASLIDRGNWDAHLFASELGYLLEHGWFGANRLVQTLNDAASLSPLAGWSVFQTVRWILPLAPQVGQGASLVKLAVELAELYGTPVEIPAVLEPKMKGSTVLAKSLRALAAVTPRVTEEALAAREAALALLGES</sequence>
<gene>
    <name evidence="2" type="ORF">HXO58_01320</name>
</gene>
<protein>
    <submittedName>
        <fullName evidence="2">Uncharacterized protein</fullName>
    </submittedName>
</protein>
<proteinExistence type="predicted"/>
<evidence type="ECO:0000256" key="1">
    <source>
        <dbReference type="SAM" id="MobiDB-lite"/>
    </source>
</evidence>